<accession>A0A916WA61</accession>
<reference evidence="1" key="1">
    <citation type="journal article" date="2014" name="Int. J. Syst. Evol. Microbiol.">
        <title>Complete genome sequence of Corynebacterium casei LMG S-19264T (=DSM 44701T), isolated from a smear-ripened cheese.</title>
        <authorList>
            <consortium name="US DOE Joint Genome Institute (JGI-PGF)"/>
            <person name="Walter F."/>
            <person name="Albersmeier A."/>
            <person name="Kalinowski J."/>
            <person name="Ruckert C."/>
        </authorList>
    </citation>
    <scope>NUCLEOTIDE SEQUENCE</scope>
    <source>
        <strain evidence="1">CGMCC 1.12408</strain>
    </source>
</reference>
<dbReference type="InterPro" id="IPR024995">
    <property type="entry name" value="DUF3895"/>
</dbReference>
<keyword evidence="2" id="KW-1185">Reference proteome</keyword>
<dbReference type="Proteomes" id="UP000613512">
    <property type="component" value="Unassembled WGS sequence"/>
</dbReference>
<dbReference type="AlphaFoldDB" id="A0A916WA61"/>
<evidence type="ECO:0000313" key="2">
    <source>
        <dbReference type="Proteomes" id="UP000613512"/>
    </source>
</evidence>
<proteinExistence type="predicted"/>
<dbReference type="EMBL" id="BMEY01000012">
    <property type="protein sequence ID" value="GGA80526.1"/>
    <property type="molecule type" value="Genomic_DNA"/>
</dbReference>
<organism evidence="1 2">
    <name type="scientific">Ornithinibacillus halotolerans</name>
    <dbReference type="NCBI Taxonomy" id="1274357"/>
    <lineage>
        <taxon>Bacteria</taxon>
        <taxon>Bacillati</taxon>
        <taxon>Bacillota</taxon>
        <taxon>Bacilli</taxon>
        <taxon>Bacillales</taxon>
        <taxon>Bacillaceae</taxon>
        <taxon>Ornithinibacillus</taxon>
    </lineage>
</organism>
<comment type="caution">
    <text evidence="1">The sequence shown here is derived from an EMBL/GenBank/DDBJ whole genome shotgun (WGS) entry which is preliminary data.</text>
</comment>
<evidence type="ECO:0008006" key="3">
    <source>
        <dbReference type="Google" id="ProtNLM"/>
    </source>
</evidence>
<protein>
    <recommendedName>
        <fullName evidence="3">DUF3895 domain-containing protein</fullName>
    </recommendedName>
</protein>
<evidence type="ECO:0000313" key="1">
    <source>
        <dbReference type="EMBL" id="GGA80526.1"/>
    </source>
</evidence>
<dbReference type="Pfam" id="PF13034">
    <property type="entry name" value="DUF3895"/>
    <property type="match status" value="1"/>
</dbReference>
<reference evidence="1" key="2">
    <citation type="submission" date="2020-09" db="EMBL/GenBank/DDBJ databases">
        <authorList>
            <person name="Sun Q."/>
            <person name="Zhou Y."/>
        </authorList>
    </citation>
    <scope>NUCLEOTIDE SEQUENCE</scope>
    <source>
        <strain evidence="1">CGMCC 1.12408</strain>
    </source>
</reference>
<sequence length="330" mass="38499">MIRPNDTLTQRERDALLAQLNEEQRKFVHELLKRGKRTAFANVLAKEKAGVLADGNMEIVADQWELMDYLDAGPNWQQNSQLYCECGRPLRYQYVVQNNVTGEIKRFGMTHFQEHTGISPQLAREIVKGIERIDYELDEILQKFSYGWSLTDVGLVSIPKEIELPRDIGEQLNLELPLLDRQVNRVKQRIADYWKEKKRKRVEELLREEVIHKEQRELVYAKQKEFVVEKLRNKSQQLASISSLKRELIVATFVFLENLTDPEFLASDVCKDLIENHGASTERFSSGRYKIFPDVCTLLENLVSEGILEFIEKRDVVDRLYRIRGAEVST</sequence>
<gene>
    <name evidence="1" type="ORF">GCM10008025_24930</name>
</gene>
<name>A0A916WA61_9BACI</name>
<dbReference type="RefSeq" id="WP_188384992.1">
    <property type="nucleotide sequence ID" value="NZ_BMEY01000012.1"/>
</dbReference>